<protein>
    <submittedName>
        <fullName evidence="1">11408_t:CDS:1</fullName>
    </submittedName>
</protein>
<feature type="non-terminal residue" evidence="1">
    <location>
        <position position="167"/>
    </location>
</feature>
<dbReference type="EMBL" id="CAJVPT010072839">
    <property type="protein sequence ID" value="CAG8782271.1"/>
    <property type="molecule type" value="Genomic_DNA"/>
</dbReference>
<dbReference type="Proteomes" id="UP000789525">
    <property type="component" value="Unassembled WGS sequence"/>
</dbReference>
<name>A0ACA9R9H3_9GLOM</name>
<gene>
    <name evidence="1" type="ORF">ACOLOM_LOCUS14373</name>
</gene>
<reference evidence="1" key="1">
    <citation type="submission" date="2021-06" db="EMBL/GenBank/DDBJ databases">
        <authorList>
            <person name="Kallberg Y."/>
            <person name="Tangrot J."/>
            <person name="Rosling A."/>
        </authorList>
    </citation>
    <scope>NUCLEOTIDE SEQUENCE</scope>
    <source>
        <strain evidence="1">CL356</strain>
    </source>
</reference>
<evidence type="ECO:0000313" key="2">
    <source>
        <dbReference type="Proteomes" id="UP000789525"/>
    </source>
</evidence>
<keyword evidence="2" id="KW-1185">Reference proteome</keyword>
<accession>A0ACA9R9H3</accession>
<evidence type="ECO:0000313" key="1">
    <source>
        <dbReference type="EMBL" id="CAG8782271.1"/>
    </source>
</evidence>
<sequence length="167" mass="18853">SGVLAKFTRTQQPFNKQIPFHLPSNTAAIMENSEYPQMPGRIRPRPRRDSWSNADFSPPSQPYGADSPGGLQERITVLTEQKKMLEDQVRMAQRAMPDKEWFEYFITATANAAANQATRRIPTQGQAGAFPMNMRSRMPLPSATEAPHLRAEGTDIEIVDFFDDLEQ</sequence>
<organism evidence="1 2">
    <name type="scientific">Acaulospora colombiana</name>
    <dbReference type="NCBI Taxonomy" id="27376"/>
    <lineage>
        <taxon>Eukaryota</taxon>
        <taxon>Fungi</taxon>
        <taxon>Fungi incertae sedis</taxon>
        <taxon>Mucoromycota</taxon>
        <taxon>Glomeromycotina</taxon>
        <taxon>Glomeromycetes</taxon>
        <taxon>Diversisporales</taxon>
        <taxon>Acaulosporaceae</taxon>
        <taxon>Acaulospora</taxon>
    </lineage>
</organism>
<comment type="caution">
    <text evidence="1">The sequence shown here is derived from an EMBL/GenBank/DDBJ whole genome shotgun (WGS) entry which is preliminary data.</text>
</comment>
<feature type="non-terminal residue" evidence="1">
    <location>
        <position position="1"/>
    </location>
</feature>
<proteinExistence type="predicted"/>